<name>A0ABQ7E1F6_BRACR</name>
<proteinExistence type="predicted"/>
<evidence type="ECO:0000313" key="2">
    <source>
        <dbReference type="Proteomes" id="UP000266723"/>
    </source>
</evidence>
<sequence length="136" mass="15668">MHPVVGNLVLILGNIFHDRPHQSRQHADQQDNLTRRLHHSIYTWVATIPRRHVHCGYLVVTVRPWWYVHDDVYGDLFLAVSQLTLHPWQLAPVVPNTVFTDRSRNHPGVGSLIGIRSMSMIARPKQSVYDTSFMAT</sequence>
<dbReference type="EMBL" id="QGKV02000299">
    <property type="protein sequence ID" value="KAF3590310.1"/>
    <property type="molecule type" value="Genomic_DNA"/>
</dbReference>
<keyword evidence="2" id="KW-1185">Reference proteome</keyword>
<comment type="caution">
    <text evidence="1">The sequence shown here is derived from an EMBL/GenBank/DDBJ whole genome shotgun (WGS) entry which is preliminary data.</text>
</comment>
<accession>A0ABQ7E1F6</accession>
<organism evidence="1 2">
    <name type="scientific">Brassica cretica</name>
    <name type="common">Mustard</name>
    <dbReference type="NCBI Taxonomy" id="69181"/>
    <lineage>
        <taxon>Eukaryota</taxon>
        <taxon>Viridiplantae</taxon>
        <taxon>Streptophyta</taxon>
        <taxon>Embryophyta</taxon>
        <taxon>Tracheophyta</taxon>
        <taxon>Spermatophyta</taxon>
        <taxon>Magnoliopsida</taxon>
        <taxon>eudicotyledons</taxon>
        <taxon>Gunneridae</taxon>
        <taxon>Pentapetalae</taxon>
        <taxon>rosids</taxon>
        <taxon>malvids</taxon>
        <taxon>Brassicales</taxon>
        <taxon>Brassicaceae</taxon>
        <taxon>Brassiceae</taxon>
        <taxon>Brassica</taxon>
    </lineage>
</organism>
<gene>
    <name evidence="1" type="ORF">DY000_02024688</name>
</gene>
<protein>
    <submittedName>
        <fullName evidence="1">Uncharacterized protein</fullName>
    </submittedName>
</protein>
<dbReference type="Proteomes" id="UP000266723">
    <property type="component" value="Unassembled WGS sequence"/>
</dbReference>
<reference evidence="1 2" key="1">
    <citation type="journal article" date="2020" name="BMC Genomics">
        <title>Intraspecific diversification of the crop wild relative Brassica cretica Lam. using demographic model selection.</title>
        <authorList>
            <person name="Kioukis A."/>
            <person name="Michalopoulou V.A."/>
            <person name="Briers L."/>
            <person name="Pirintsos S."/>
            <person name="Studholme D.J."/>
            <person name="Pavlidis P."/>
            <person name="Sarris P.F."/>
        </authorList>
    </citation>
    <scope>NUCLEOTIDE SEQUENCE [LARGE SCALE GENOMIC DNA]</scope>
    <source>
        <strain evidence="2">cv. PFS-1207/04</strain>
    </source>
</reference>
<evidence type="ECO:0000313" key="1">
    <source>
        <dbReference type="EMBL" id="KAF3590310.1"/>
    </source>
</evidence>